<feature type="non-terminal residue" evidence="1">
    <location>
        <position position="1"/>
    </location>
</feature>
<dbReference type="AlphaFoldDB" id="A0A699XN65"/>
<protein>
    <submittedName>
        <fullName evidence="1">Uncharacterized protein</fullName>
    </submittedName>
</protein>
<name>A0A699XN65_TANCI</name>
<evidence type="ECO:0000313" key="1">
    <source>
        <dbReference type="EMBL" id="GFD61335.1"/>
    </source>
</evidence>
<dbReference type="EMBL" id="BKCJ011889801">
    <property type="protein sequence ID" value="GFD61335.1"/>
    <property type="molecule type" value="Genomic_DNA"/>
</dbReference>
<reference evidence="1" key="1">
    <citation type="journal article" date="2019" name="Sci. Rep.">
        <title>Draft genome of Tanacetum cinerariifolium, the natural source of mosquito coil.</title>
        <authorList>
            <person name="Yamashiro T."/>
            <person name="Shiraishi A."/>
            <person name="Satake H."/>
            <person name="Nakayama K."/>
        </authorList>
    </citation>
    <scope>NUCLEOTIDE SEQUENCE</scope>
</reference>
<comment type="caution">
    <text evidence="1">The sequence shown here is derived from an EMBL/GenBank/DDBJ whole genome shotgun (WGS) entry which is preliminary data.</text>
</comment>
<proteinExistence type="predicted"/>
<accession>A0A699XN65</accession>
<organism evidence="1">
    <name type="scientific">Tanacetum cinerariifolium</name>
    <name type="common">Dalmatian daisy</name>
    <name type="synonym">Chrysanthemum cinerariifolium</name>
    <dbReference type="NCBI Taxonomy" id="118510"/>
    <lineage>
        <taxon>Eukaryota</taxon>
        <taxon>Viridiplantae</taxon>
        <taxon>Streptophyta</taxon>
        <taxon>Embryophyta</taxon>
        <taxon>Tracheophyta</taxon>
        <taxon>Spermatophyta</taxon>
        <taxon>Magnoliopsida</taxon>
        <taxon>eudicotyledons</taxon>
        <taxon>Gunneridae</taxon>
        <taxon>Pentapetalae</taxon>
        <taxon>asterids</taxon>
        <taxon>campanulids</taxon>
        <taxon>Asterales</taxon>
        <taxon>Asteraceae</taxon>
        <taxon>Asteroideae</taxon>
        <taxon>Anthemideae</taxon>
        <taxon>Anthemidinae</taxon>
        <taxon>Tanacetum</taxon>
    </lineage>
</organism>
<gene>
    <name evidence="1" type="ORF">Tci_933304</name>
</gene>
<feature type="non-terminal residue" evidence="1">
    <location>
        <position position="78"/>
    </location>
</feature>
<sequence length="78" mass="8476">SGAEDIPRLLGRRLRHHRATVGLDGDHLLQGQALQRGLHMVAVGVQGFDDLRFDQPCAGRQAVLGNGLVQRIDDALNL</sequence>